<dbReference type="Proteomes" id="UP000319731">
    <property type="component" value="Unassembled WGS sequence"/>
</dbReference>
<evidence type="ECO:0000256" key="9">
    <source>
        <dbReference type="ARBA" id="ARBA00054092"/>
    </source>
</evidence>
<dbReference type="InterPro" id="IPR042265">
    <property type="entry name" value="DPH1/DPH2_3"/>
</dbReference>
<comment type="subcellular location">
    <subcellularLocation>
        <location evidence="10">Cytoplasm</location>
    </subcellularLocation>
</comment>
<sequence length="531" mass="58690">MDGPTTFSDDGRAVIERVLASEASLQSSNTEAAQVCKLYQVERTIELGRQHGFKSIALQFPDELLNVSTLIANHLRRALGRDVFILADTSYGSCCVDEVAAEHASADFVVHYGRACLSPTRRLPVQYAFGQATINLDNVVEKLDEVFQGHSDKHVLLMYDVVYAYCIDSLRSRLSGKDWPNLVISTVDSERLTNDTNVQSGRQYTLTKGTSSNDYTLFYIGGESLTLTNIIITHPSCPVIAYNPDTQQCQPQSSQVNRLLNRRFHFKVYQREYFESPVLRPAFVTRYFMLQKAKDADVFGIVVGTLGVASYLPVIDHLKSLIASRSKKSYTLAVGKPNPAKLGNFMEIECFVLVACPENSLIDSKEFLRPIVTPFELELALTSSEEWVGRDLAYVTDLEVMRERLEQDLTVAKDTNGGGDEVREDDDGEGGAAPHFSLVTGKYKQAKTYIASSSHQPAKDGAVDDDSTMVLRNQNTALTVNSGSSAAVEYLQQRTYQGLDARIGQTEAGDVIEGRSGIARGYVGEAEKLEH</sequence>
<dbReference type="Pfam" id="PF01866">
    <property type="entry name" value="Diphthamide_syn"/>
    <property type="match status" value="2"/>
</dbReference>
<dbReference type="RefSeq" id="XP_031022072.1">
    <property type="nucleotide sequence ID" value="XM_031171944.1"/>
</dbReference>
<dbReference type="PANTHER" id="PTHR10762">
    <property type="entry name" value="DIPHTHAMIDE BIOSYNTHESIS PROTEIN"/>
    <property type="match status" value="1"/>
</dbReference>
<dbReference type="FunFam" id="3.40.50.11860:FF:000001">
    <property type="entry name" value="2-(3-amino-3-carboxypropyl)histidine synthase subunit 2"/>
    <property type="match status" value="1"/>
</dbReference>
<dbReference type="GO" id="GO:0017183">
    <property type="term" value="P:protein histidyl modification to diphthamide"/>
    <property type="evidence" value="ECO:0007669"/>
    <property type="project" value="UniProtKB-UniPathway"/>
</dbReference>
<evidence type="ECO:0000313" key="12">
    <source>
        <dbReference type="EMBL" id="TPX30405.1"/>
    </source>
</evidence>
<keyword evidence="6 10" id="KW-0408">Iron</keyword>
<dbReference type="STRING" id="1806994.A0A507BYJ0"/>
<dbReference type="Gene3D" id="3.40.50.11840">
    <property type="entry name" value="Diphthamide synthesis DPH1/DPH2 domain 1"/>
    <property type="match status" value="1"/>
</dbReference>
<dbReference type="NCBIfam" id="TIGR00322">
    <property type="entry name" value="diphth2_R"/>
    <property type="match status" value="2"/>
</dbReference>
<evidence type="ECO:0000256" key="4">
    <source>
        <dbReference type="ARBA" id="ARBA00021914"/>
    </source>
</evidence>
<dbReference type="OrthoDB" id="449241at2759"/>
<evidence type="ECO:0000256" key="1">
    <source>
        <dbReference type="ARBA" id="ARBA00001966"/>
    </source>
</evidence>
<dbReference type="GO" id="GO:0046872">
    <property type="term" value="F:metal ion binding"/>
    <property type="evidence" value="ECO:0007669"/>
    <property type="project" value="UniProtKB-KW"/>
</dbReference>
<keyword evidence="13" id="KW-1185">Reference proteome</keyword>
<feature type="region of interest" description="Disordered" evidence="11">
    <location>
        <begin position="413"/>
        <end position="432"/>
    </location>
</feature>
<dbReference type="GO" id="GO:0005737">
    <property type="term" value="C:cytoplasm"/>
    <property type="evidence" value="ECO:0007669"/>
    <property type="project" value="UniProtKB-SubCell"/>
</dbReference>
<dbReference type="FunFam" id="3.40.50.11840:FF:000002">
    <property type="entry name" value="2-(3-amino-3-carboxypropyl)histidine synthase subunit 2"/>
    <property type="match status" value="1"/>
</dbReference>
<evidence type="ECO:0000256" key="2">
    <source>
        <dbReference type="ARBA" id="ARBA00005156"/>
    </source>
</evidence>
<protein>
    <recommendedName>
        <fullName evidence="4 10">2-(3-amino-3-carboxypropyl)histidine synthase subunit 2</fullName>
    </recommendedName>
</protein>
<proteinExistence type="inferred from homology"/>
<dbReference type="InterPro" id="IPR042263">
    <property type="entry name" value="DPH1/DPH2_1"/>
</dbReference>
<dbReference type="InterPro" id="IPR016435">
    <property type="entry name" value="DPH1/DPH2"/>
</dbReference>
<reference evidence="12 13" key="1">
    <citation type="journal article" date="2019" name="Sci. Rep.">
        <title>Comparative genomics of chytrid fungi reveal insights into the obligate biotrophic and pathogenic lifestyle of Synchytrium endobioticum.</title>
        <authorList>
            <person name="van de Vossenberg B.T.L.H."/>
            <person name="Warris S."/>
            <person name="Nguyen H.D.T."/>
            <person name="van Gent-Pelzer M.P.E."/>
            <person name="Joly D.L."/>
            <person name="van de Geest H.C."/>
            <person name="Bonants P.J.M."/>
            <person name="Smith D.S."/>
            <person name="Levesque C.A."/>
            <person name="van der Lee T.A.J."/>
        </authorList>
    </citation>
    <scope>NUCLEOTIDE SEQUENCE [LARGE SCALE GENOMIC DNA]</scope>
    <source>
        <strain evidence="12 13">JEL517</strain>
    </source>
</reference>
<comment type="function">
    <text evidence="10">Required for the first step of diphthamide biosynthesis, a post-translational modification of histidine which occurs in elongation factor 2. DPH1 and DPH2 transfer a 3-amino-3-carboxypropyl (ACP) group from S-adenosyl-L-methionine (SAM) to a histidine residue, the reaction is assisted by a reduction system comprising DPH3 and a NADH-dependent reductase. Facilitates the reduction of the catalytic iron-sulfur cluster found in the DPH1 subunit.</text>
</comment>
<dbReference type="EMBL" id="QEAO01000071">
    <property type="protein sequence ID" value="TPX30405.1"/>
    <property type="molecule type" value="Genomic_DNA"/>
</dbReference>
<dbReference type="UniPathway" id="UPA00559"/>
<accession>A0A507BYJ0</accession>
<comment type="similarity">
    <text evidence="3 10">Belongs to the DPH1/DPH2 family. DPH2 subfamily.</text>
</comment>
<evidence type="ECO:0000313" key="13">
    <source>
        <dbReference type="Proteomes" id="UP000319731"/>
    </source>
</evidence>
<evidence type="ECO:0000256" key="5">
    <source>
        <dbReference type="ARBA" id="ARBA00022723"/>
    </source>
</evidence>
<keyword evidence="5 10" id="KW-0479">Metal-binding</keyword>
<dbReference type="SFLD" id="SFLDS00032">
    <property type="entry name" value="Radical_SAM_3-amino-3-carboxyp"/>
    <property type="match status" value="1"/>
</dbReference>
<dbReference type="NCBIfam" id="TIGR00272">
    <property type="entry name" value="DPH2"/>
    <property type="match status" value="1"/>
</dbReference>
<comment type="pathway">
    <text evidence="2 10">Protein modification; peptidyl-diphthamide biosynthesis.</text>
</comment>
<evidence type="ECO:0000256" key="10">
    <source>
        <dbReference type="RuleBase" id="RU364133"/>
    </source>
</evidence>
<dbReference type="GO" id="GO:0090560">
    <property type="term" value="F:2-(3-amino-3-carboxypropyl)histidine synthase activity"/>
    <property type="evidence" value="ECO:0007669"/>
    <property type="project" value="InterPro"/>
</dbReference>
<comment type="cofactor">
    <cofactor evidence="1">
        <name>[4Fe-4S] cluster</name>
        <dbReference type="ChEBI" id="CHEBI:49883"/>
    </cofactor>
</comment>
<comment type="subunit">
    <text evidence="8">Component of the 2-(3-amino-3-carboxypropyl)histidine synthase complex composed of DPH1, DPH2, DPH3 and a NADH-dependent reductase, predominantly CBR1.</text>
</comment>
<dbReference type="InterPro" id="IPR010014">
    <property type="entry name" value="DHP2"/>
</dbReference>
<comment type="caution">
    <text evidence="12">The sequence shown here is derived from an EMBL/GenBank/DDBJ whole genome shotgun (WGS) entry which is preliminary data.</text>
</comment>
<keyword evidence="7 10" id="KW-0411">Iron-sulfur</keyword>
<evidence type="ECO:0000256" key="11">
    <source>
        <dbReference type="SAM" id="MobiDB-lite"/>
    </source>
</evidence>
<dbReference type="AlphaFoldDB" id="A0A507BYJ0"/>
<evidence type="ECO:0000256" key="3">
    <source>
        <dbReference type="ARBA" id="ARBA00006179"/>
    </source>
</evidence>
<organism evidence="12 13">
    <name type="scientific">Synchytrium microbalum</name>
    <dbReference type="NCBI Taxonomy" id="1806994"/>
    <lineage>
        <taxon>Eukaryota</taxon>
        <taxon>Fungi</taxon>
        <taxon>Fungi incertae sedis</taxon>
        <taxon>Chytridiomycota</taxon>
        <taxon>Chytridiomycota incertae sedis</taxon>
        <taxon>Chytridiomycetes</taxon>
        <taxon>Synchytriales</taxon>
        <taxon>Synchytriaceae</taxon>
        <taxon>Synchytrium</taxon>
    </lineage>
</organism>
<dbReference type="PANTHER" id="PTHR10762:SF2">
    <property type="entry name" value="2-(3-AMINO-3-CARBOXYPROPYL)HISTIDINE SYNTHASE SUBUNIT 2"/>
    <property type="match status" value="1"/>
</dbReference>
<evidence type="ECO:0000256" key="7">
    <source>
        <dbReference type="ARBA" id="ARBA00023014"/>
    </source>
</evidence>
<keyword evidence="10" id="KW-0963">Cytoplasm</keyword>
<evidence type="ECO:0000256" key="8">
    <source>
        <dbReference type="ARBA" id="ARBA00034128"/>
    </source>
</evidence>
<dbReference type="Gene3D" id="3.40.50.11860">
    <property type="entry name" value="Diphthamide synthesis DPH1/DPH2 domain 3"/>
    <property type="match status" value="1"/>
</dbReference>
<dbReference type="GeneID" id="42007241"/>
<name>A0A507BYJ0_9FUNG</name>
<comment type="function">
    <text evidence="9">Required for the first step of diphthamide biosynthesis, a post-translational modification of histidine which occurs in elongation factor 2. DPH1 and DPH2 transfer a 3-amino-3-carboxypropyl (ACP) group from S-adenosyl-L-methionine (SAM) to a histidine residue, the reaction is assisted by a reduction system comprising DPH3 and a NADH-dependent reductase, predominantly CBR1. Facilitates the reduction of the catalytic iron-sulfur cluster found in the DPH1 subunit.</text>
</comment>
<dbReference type="GO" id="GO:0051536">
    <property type="term" value="F:iron-sulfur cluster binding"/>
    <property type="evidence" value="ECO:0007669"/>
    <property type="project" value="UniProtKB-KW"/>
</dbReference>
<gene>
    <name evidence="12" type="ORF">SmJEL517_g06018</name>
</gene>
<evidence type="ECO:0000256" key="6">
    <source>
        <dbReference type="ARBA" id="ARBA00023004"/>
    </source>
</evidence>